<dbReference type="Gene3D" id="1.10.287.310">
    <property type="match status" value="1"/>
</dbReference>
<dbReference type="GO" id="GO:0003735">
    <property type="term" value="F:structural constituent of ribosome"/>
    <property type="evidence" value="ECO:0007669"/>
    <property type="project" value="InterPro"/>
</dbReference>
<dbReference type="Pfam" id="PF00831">
    <property type="entry name" value="Ribosomal_L29"/>
    <property type="match status" value="1"/>
</dbReference>
<protein>
    <recommendedName>
        <fullName evidence="4 5">Large ribosomal subunit protein uL29</fullName>
    </recommendedName>
</protein>
<dbReference type="InterPro" id="IPR018254">
    <property type="entry name" value="Ribosomal_uL29_CS"/>
</dbReference>
<dbReference type="InterPro" id="IPR050063">
    <property type="entry name" value="Ribosomal_protein_uL29"/>
</dbReference>
<accession>A0A7T5R276</accession>
<evidence type="ECO:0000256" key="6">
    <source>
        <dbReference type="SAM" id="MobiDB-lite"/>
    </source>
</evidence>
<evidence type="ECO:0000313" key="8">
    <source>
        <dbReference type="Proteomes" id="UP000595362"/>
    </source>
</evidence>
<proteinExistence type="inferred from homology"/>
<dbReference type="AlphaFoldDB" id="A0A7T5R276"/>
<dbReference type="Proteomes" id="UP000595362">
    <property type="component" value="Chromosome"/>
</dbReference>
<name>A0A7T5R276_9BACT</name>
<dbReference type="SUPFAM" id="SSF46561">
    <property type="entry name" value="Ribosomal protein L29 (L29p)"/>
    <property type="match status" value="1"/>
</dbReference>
<dbReference type="CDD" id="cd00427">
    <property type="entry name" value="Ribosomal_L29_HIP"/>
    <property type="match status" value="1"/>
</dbReference>
<comment type="similarity">
    <text evidence="1 5">Belongs to the universal ribosomal protein uL29 family.</text>
</comment>
<dbReference type="PANTHER" id="PTHR10916">
    <property type="entry name" value="60S RIBOSOMAL PROTEIN L35/50S RIBOSOMAL PROTEIN L29"/>
    <property type="match status" value="1"/>
</dbReference>
<evidence type="ECO:0000256" key="5">
    <source>
        <dbReference type="HAMAP-Rule" id="MF_00374"/>
    </source>
</evidence>
<feature type="region of interest" description="Disordered" evidence="6">
    <location>
        <begin position="61"/>
        <end position="86"/>
    </location>
</feature>
<evidence type="ECO:0000256" key="2">
    <source>
        <dbReference type="ARBA" id="ARBA00022980"/>
    </source>
</evidence>
<keyword evidence="3 5" id="KW-0687">Ribonucleoprotein</keyword>
<dbReference type="GO" id="GO:0022625">
    <property type="term" value="C:cytosolic large ribosomal subunit"/>
    <property type="evidence" value="ECO:0007669"/>
    <property type="project" value="TreeGrafter"/>
</dbReference>
<dbReference type="InterPro" id="IPR001854">
    <property type="entry name" value="Ribosomal_uL29"/>
</dbReference>
<gene>
    <name evidence="5 7" type="primary">rpmC</name>
    <name evidence="7" type="ORF">HYS17_12070</name>
</gene>
<keyword evidence="2 5" id="KW-0689">Ribosomal protein</keyword>
<dbReference type="PANTHER" id="PTHR10916:SF0">
    <property type="entry name" value="LARGE RIBOSOMAL SUBUNIT PROTEIN UL29C"/>
    <property type="match status" value="1"/>
</dbReference>
<evidence type="ECO:0000256" key="1">
    <source>
        <dbReference type="ARBA" id="ARBA00009254"/>
    </source>
</evidence>
<dbReference type="PROSITE" id="PS00579">
    <property type="entry name" value="RIBOSOMAL_L29"/>
    <property type="match status" value="1"/>
</dbReference>
<sequence>MKAEDLKTKTVDELKKLLLDLKKEQFTLRMQKAQGQLENSAKVRAVRRDVARVQTFLTQKANGAEAAAPATKKPAAKKTAKAKTAA</sequence>
<dbReference type="HAMAP" id="MF_00374">
    <property type="entry name" value="Ribosomal_uL29"/>
    <property type="match status" value="1"/>
</dbReference>
<dbReference type="EMBL" id="CP066681">
    <property type="protein sequence ID" value="QQG36202.1"/>
    <property type="molecule type" value="Genomic_DNA"/>
</dbReference>
<dbReference type="InterPro" id="IPR036049">
    <property type="entry name" value="Ribosomal_uL29_sf"/>
</dbReference>
<feature type="compositionally biased region" description="Basic residues" evidence="6">
    <location>
        <begin position="74"/>
        <end position="86"/>
    </location>
</feature>
<dbReference type="FunFam" id="1.10.287.310:FF:000001">
    <property type="entry name" value="50S ribosomal protein L29"/>
    <property type="match status" value="1"/>
</dbReference>
<evidence type="ECO:0000256" key="4">
    <source>
        <dbReference type="ARBA" id="ARBA00035204"/>
    </source>
</evidence>
<organism evidence="7 8">
    <name type="scientific">Micavibrio aeruginosavorus</name>
    <dbReference type="NCBI Taxonomy" id="349221"/>
    <lineage>
        <taxon>Bacteria</taxon>
        <taxon>Pseudomonadati</taxon>
        <taxon>Bdellovibrionota</taxon>
        <taxon>Bdellovibrionia</taxon>
        <taxon>Bdellovibrionales</taxon>
        <taxon>Pseudobdellovibrionaceae</taxon>
        <taxon>Micavibrio</taxon>
    </lineage>
</organism>
<evidence type="ECO:0000313" key="7">
    <source>
        <dbReference type="EMBL" id="QQG36202.1"/>
    </source>
</evidence>
<reference evidence="7 8" key="1">
    <citation type="submission" date="2020-07" db="EMBL/GenBank/DDBJ databases">
        <title>Huge and variable diversity of episymbiotic CPR bacteria and DPANN archaea in groundwater ecosystems.</title>
        <authorList>
            <person name="He C.Y."/>
            <person name="Keren R."/>
            <person name="Whittaker M."/>
            <person name="Farag I.F."/>
            <person name="Doudna J."/>
            <person name="Cate J.H.D."/>
            <person name="Banfield J.F."/>
        </authorList>
    </citation>
    <scope>NUCLEOTIDE SEQUENCE [LARGE SCALE GENOMIC DNA]</scope>
    <source>
        <strain evidence="7">NC_groundwater_70_Ag_B-0.1um_54_66</strain>
    </source>
</reference>
<dbReference type="GO" id="GO:0006412">
    <property type="term" value="P:translation"/>
    <property type="evidence" value="ECO:0007669"/>
    <property type="project" value="UniProtKB-UniRule"/>
</dbReference>
<dbReference type="NCBIfam" id="TIGR00012">
    <property type="entry name" value="L29"/>
    <property type="match status" value="1"/>
</dbReference>
<evidence type="ECO:0000256" key="3">
    <source>
        <dbReference type="ARBA" id="ARBA00023274"/>
    </source>
</evidence>